<gene>
    <name evidence="1" type="ORF">J27TS8_22020</name>
</gene>
<protein>
    <submittedName>
        <fullName evidence="1">Uncharacterized protein</fullName>
    </submittedName>
</protein>
<keyword evidence="2" id="KW-1185">Reference proteome</keyword>
<evidence type="ECO:0000313" key="1">
    <source>
        <dbReference type="EMBL" id="GIN62209.1"/>
    </source>
</evidence>
<proteinExistence type="predicted"/>
<sequence length="61" mass="7300">MDVHTFRIFNNEYDELVNFMTENHWTYYPNPSPSIHDINENSDGSVSDSLCYAIIRKDWEK</sequence>
<accession>A0A920BTT1</accession>
<dbReference type="AlphaFoldDB" id="A0A920BTT1"/>
<dbReference type="RefSeq" id="WP_244988912.1">
    <property type="nucleotide sequence ID" value="NZ_BORC01000003.1"/>
</dbReference>
<dbReference type="Proteomes" id="UP000682111">
    <property type="component" value="Unassembled WGS sequence"/>
</dbReference>
<name>A0A920BTT1_9BACI</name>
<comment type="caution">
    <text evidence="1">The sequence shown here is derived from an EMBL/GenBank/DDBJ whole genome shotgun (WGS) entry which is preliminary data.</text>
</comment>
<evidence type="ECO:0000313" key="2">
    <source>
        <dbReference type="Proteomes" id="UP000682111"/>
    </source>
</evidence>
<organism evidence="1 2">
    <name type="scientific">Robertmurraya siralis</name>
    <dbReference type="NCBI Taxonomy" id="77777"/>
    <lineage>
        <taxon>Bacteria</taxon>
        <taxon>Bacillati</taxon>
        <taxon>Bacillota</taxon>
        <taxon>Bacilli</taxon>
        <taxon>Bacillales</taxon>
        <taxon>Bacillaceae</taxon>
        <taxon>Robertmurraya</taxon>
    </lineage>
</organism>
<dbReference type="EMBL" id="BORC01000003">
    <property type="protein sequence ID" value="GIN62209.1"/>
    <property type="molecule type" value="Genomic_DNA"/>
</dbReference>
<reference evidence="1" key="1">
    <citation type="submission" date="2021-03" db="EMBL/GenBank/DDBJ databases">
        <title>Antimicrobial resistance genes in bacteria isolated from Japanese honey, and their potential for conferring macrolide and lincosamide resistance in the American foulbrood pathogen Paenibacillus larvae.</title>
        <authorList>
            <person name="Okamoto M."/>
            <person name="Kumagai M."/>
            <person name="Kanamori H."/>
            <person name="Takamatsu D."/>
        </authorList>
    </citation>
    <scope>NUCLEOTIDE SEQUENCE</scope>
    <source>
        <strain evidence="1">J27TS8</strain>
    </source>
</reference>